<protein>
    <recommendedName>
        <fullName evidence="4">C1q domain-containing protein</fullName>
    </recommendedName>
</protein>
<dbReference type="PANTHER" id="PTHR15427">
    <property type="entry name" value="EMILIN ELASTIN MICROFIBRIL INTERFACE-LOCATED PROTEIN ELASTIN MICROFIBRIL INTERFACER"/>
    <property type="match status" value="1"/>
</dbReference>
<keyword evidence="3" id="KW-0732">Signal</keyword>
<keyword evidence="2" id="KW-0964">Secreted</keyword>
<dbReference type="Proteomes" id="UP000507470">
    <property type="component" value="Unassembled WGS sequence"/>
</dbReference>
<evidence type="ECO:0000256" key="3">
    <source>
        <dbReference type="SAM" id="SignalP"/>
    </source>
</evidence>
<keyword evidence="6" id="KW-1185">Reference proteome</keyword>
<evidence type="ECO:0000256" key="1">
    <source>
        <dbReference type="ARBA" id="ARBA00004613"/>
    </source>
</evidence>
<comment type="subcellular location">
    <subcellularLocation>
        <location evidence="1">Secreted</location>
    </subcellularLocation>
</comment>
<dbReference type="AlphaFoldDB" id="A0A6J8BZH3"/>
<dbReference type="InterPro" id="IPR008983">
    <property type="entry name" value="Tumour_necrosis_fac-like_dom"/>
</dbReference>
<proteinExistence type="predicted"/>
<dbReference type="GO" id="GO:0005576">
    <property type="term" value="C:extracellular region"/>
    <property type="evidence" value="ECO:0007669"/>
    <property type="project" value="UniProtKB-SubCell"/>
</dbReference>
<gene>
    <name evidence="5" type="ORF">MCOR_24044</name>
</gene>
<dbReference type="PROSITE" id="PS50871">
    <property type="entry name" value="C1Q"/>
    <property type="match status" value="1"/>
</dbReference>
<feature type="signal peptide" evidence="3">
    <location>
        <begin position="1"/>
        <end position="21"/>
    </location>
</feature>
<dbReference type="Pfam" id="PF00386">
    <property type="entry name" value="C1q"/>
    <property type="match status" value="1"/>
</dbReference>
<dbReference type="SUPFAM" id="SSF49842">
    <property type="entry name" value="TNF-like"/>
    <property type="match status" value="1"/>
</dbReference>
<dbReference type="InterPro" id="IPR001073">
    <property type="entry name" value="C1q_dom"/>
</dbReference>
<dbReference type="PRINTS" id="PR00007">
    <property type="entry name" value="COMPLEMNTC1Q"/>
</dbReference>
<feature type="domain" description="C1q" evidence="4">
    <location>
        <begin position="54"/>
        <end position="183"/>
    </location>
</feature>
<dbReference type="Gene3D" id="2.60.120.40">
    <property type="match status" value="1"/>
</dbReference>
<reference evidence="5 6" key="1">
    <citation type="submission" date="2020-06" db="EMBL/GenBank/DDBJ databases">
        <authorList>
            <person name="Li R."/>
            <person name="Bekaert M."/>
        </authorList>
    </citation>
    <scope>NUCLEOTIDE SEQUENCE [LARGE SCALE GENOMIC DNA]</scope>
    <source>
        <strain evidence="6">wild</strain>
    </source>
</reference>
<sequence>MFVFNFFSVWILCREITITHGSELACSEKSNIVNKLKLLCDGLDTGKESGDRSTGVNVSGFSASVSRPKYVVRGHVVRFDKVWNNVGNNYDPQSGIYTAPKDGAYNFSCTVMSIVNKLIRVNLMKNNLKTVANYAKGHNSATLNMVLDLKKGDKVCIKQGHVENYIYSEPNYNFSMFSGFLIS</sequence>
<evidence type="ECO:0000259" key="4">
    <source>
        <dbReference type="PROSITE" id="PS50871"/>
    </source>
</evidence>
<dbReference type="EMBL" id="CACVKT020004265">
    <property type="protein sequence ID" value="CAC5388806.1"/>
    <property type="molecule type" value="Genomic_DNA"/>
</dbReference>
<accession>A0A6J8BZH3</accession>
<name>A0A6J8BZH3_MYTCO</name>
<dbReference type="SMART" id="SM00110">
    <property type="entry name" value="C1Q"/>
    <property type="match status" value="1"/>
</dbReference>
<evidence type="ECO:0000256" key="2">
    <source>
        <dbReference type="ARBA" id="ARBA00022525"/>
    </source>
</evidence>
<dbReference type="InterPro" id="IPR050392">
    <property type="entry name" value="Collagen/C1q_domain"/>
</dbReference>
<organism evidence="5 6">
    <name type="scientific">Mytilus coruscus</name>
    <name type="common">Sea mussel</name>
    <dbReference type="NCBI Taxonomy" id="42192"/>
    <lineage>
        <taxon>Eukaryota</taxon>
        <taxon>Metazoa</taxon>
        <taxon>Spiralia</taxon>
        <taxon>Lophotrochozoa</taxon>
        <taxon>Mollusca</taxon>
        <taxon>Bivalvia</taxon>
        <taxon>Autobranchia</taxon>
        <taxon>Pteriomorphia</taxon>
        <taxon>Mytilida</taxon>
        <taxon>Mytiloidea</taxon>
        <taxon>Mytilidae</taxon>
        <taxon>Mytilinae</taxon>
        <taxon>Mytilus</taxon>
    </lineage>
</organism>
<evidence type="ECO:0000313" key="5">
    <source>
        <dbReference type="EMBL" id="CAC5388806.1"/>
    </source>
</evidence>
<evidence type="ECO:0000313" key="6">
    <source>
        <dbReference type="Proteomes" id="UP000507470"/>
    </source>
</evidence>
<dbReference type="PANTHER" id="PTHR15427:SF50">
    <property type="entry name" value="COMPLEMENT C1Q TUMOR NECROSIS FACTOR-RELATED PROTEIN 2-LIKE"/>
    <property type="match status" value="1"/>
</dbReference>
<feature type="chain" id="PRO_5026697806" description="C1q domain-containing protein" evidence="3">
    <location>
        <begin position="22"/>
        <end position="183"/>
    </location>
</feature>
<dbReference type="OrthoDB" id="6100311at2759"/>